<evidence type="ECO:0000313" key="4">
    <source>
        <dbReference type="EMBL" id="WOL08763.1"/>
    </source>
</evidence>
<proteinExistence type="predicted"/>
<comment type="subcellular location">
    <subcellularLocation>
        <location evidence="1">Membrane</location>
        <topology evidence="1">Multi-pass membrane protein</topology>
    </subcellularLocation>
</comment>
<evidence type="ECO:0000256" key="2">
    <source>
        <dbReference type="SAM" id="MobiDB-lite"/>
    </source>
</evidence>
<organism evidence="4 5">
    <name type="scientific">Canna indica</name>
    <name type="common">Indian-shot</name>
    <dbReference type="NCBI Taxonomy" id="4628"/>
    <lineage>
        <taxon>Eukaryota</taxon>
        <taxon>Viridiplantae</taxon>
        <taxon>Streptophyta</taxon>
        <taxon>Embryophyta</taxon>
        <taxon>Tracheophyta</taxon>
        <taxon>Spermatophyta</taxon>
        <taxon>Magnoliopsida</taxon>
        <taxon>Liliopsida</taxon>
        <taxon>Zingiberales</taxon>
        <taxon>Cannaceae</taxon>
        <taxon>Canna</taxon>
    </lineage>
</organism>
<dbReference type="Pfam" id="PF14159">
    <property type="entry name" value="CAAD"/>
    <property type="match status" value="1"/>
</dbReference>
<keyword evidence="5" id="KW-1185">Reference proteome</keyword>
<dbReference type="InterPro" id="IPR033344">
    <property type="entry name" value="CURT1"/>
</dbReference>
<accession>A0AAQ3KHA1</accession>
<feature type="region of interest" description="Disordered" evidence="2">
    <location>
        <begin position="107"/>
        <end position="127"/>
    </location>
</feature>
<evidence type="ECO:0000259" key="3">
    <source>
        <dbReference type="Pfam" id="PF14159"/>
    </source>
</evidence>
<evidence type="ECO:0000313" key="5">
    <source>
        <dbReference type="Proteomes" id="UP001327560"/>
    </source>
</evidence>
<dbReference type="PANTHER" id="PTHR33222:SF2">
    <property type="entry name" value="PROTEIN CURVATURE THYLAKOID 1D, CHLOROPLASTIC"/>
    <property type="match status" value="1"/>
</dbReference>
<dbReference type="AlphaFoldDB" id="A0AAQ3KHA1"/>
<feature type="compositionally biased region" description="Polar residues" evidence="2">
    <location>
        <begin position="114"/>
        <end position="127"/>
    </location>
</feature>
<dbReference type="Proteomes" id="UP001327560">
    <property type="component" value="Chromosome 5"/>
</dbReference>
<dbReference type="EMBL" id="CP136894">
    <property type="protein sequence ID" value="WOL08763.1"/>
    <property type="molecule type" value="Genomic_DNA"/>
</dbReference>
<dbReference type="InterPro" id="IPR025564">
    <property type="entry name" value="CAAD_dom"/>
</dbReference>
<dbReference type="PANTHER" id="PTHR33222">
    <property type="match status" value="1"/>
</dbReference>
<reference evidence="4 5" key="1">
    <citation type="submission" date="2023-10" db="EMBL/GenBank/DDBJ databases">
        <title>Chromosome-scale genome assembly provides insights into flower coloration mechanisms of Canna indica.</title>
        <authorList>
            <person name="Li C."/>
        </authorList>
    </citation>
    <scope>NUCLEOTIDE SEQUENCE [LARGE SCALE GENOMIC DNA]</scope>
    <source>
        <tissue evidence="4">Flower</tissue>
    </source>
</reference>
<sequence length="291" mass="31055">MELSAPPHALPPSPGLRRPFLPGAPLLLSSRPFLVKPPLCSRSCKSSPRLDRSRGSLLRAAAQEEAFTDVKVDEAAVDPEGAPSADKTFAFTDVIADADAIDPAVAASDDETSTDVMSASNGETSTNVLSDAGEMYTVATASEEESSMNVEYGPYGVTTEPVSVDAVTKRTEESSILTSSSSAKEDGHDAELIAEAADVLLSQDNVETDSRGQGTYTNLYYGAGALVALWTTSAIISAVDSIPLFSKLMEVVGLGFTLWFSSRYLLFKENRDELFSKIDDLKEKMFGTDDD</sequence>
<protein>
    <submittedName>
        <fullName evidence="4">Nucleolin 1-like</fullName>
    </submittedName>
</protein>
<feature type="domain" description="Cyanobacterial aminoacyl-tRNA synthetase CAAD" evidence="3">
    <location>
        <begin position="215"/>
        <end position="287"/>
    </location>
</feature>
<evidence type="ECO:0000256" key="1">
    <source>
        <dbReference type="ARBA" id="ARBA00004141"/>
    </source>
</evidence>
<gene>
    <name evidence="4" type="ORF">Cni_G17516</name>
</gene>
<dbReference type="GO" id="GO:0009535">
    <property type="term" value="C:chloroplast thylakoid membrane"/>
    <property type="evidence" value="ECO:0007669"/>
    <property type="project" value="TreeGrafter"/>
</dbReference>
<name>A0AAQ3KHA1_9LILI</name>